<feature type="signal peptide" evidence="1">
    <location>
        <begin position="1"/>
        <end position="20"/>
    </location>
</feature>
<organism evidence="2 3">
    <name type="scientific">Chitinophaga caeni</name>
    <dbReference type="NCBI Taxonomy" id="2029983"/>
    <lineage>
        <taxon>Bacteria</taxon>
        <taxon>Pseudomonadati</taxon>
        <taxon>Bacteroidota</taxon>
        <taxon>Chitinophagia</taxon>
        <taxon>Chitinophagales</taxon>
        <taxon>Chitinophagaceae</taxon>
        <taxon>Chitinophaga</taxon>
    </lineage>
</organism>
<keyword evidence="3" id="KW-1185">Reference proteome</keyword>
<evidence type="ECO:0000256" key="1">
    <source>
        <dbReference type="SAM" id="SignalP"/>
    </source>
</evidence>
<dbReference type="KEGG" id="cbae:COR50_09225"/>
<reference evidence="2 3" key="1">
    <citation type="submission" date="2017-10" db="EMBL/GenBank/DDBJ databases">
        <title>Paenichitinophaga pekingensis gen. nov., sp. nov., isolated from activated sludge.</title>
        <authorList>
            <person name="Jin D."/>
            <person name="Kong X."/>
            <person name="Deng Y."/>
            <person name="Bai Z."/>
        </authorList>
    </citation>
    <scope>NUCLEOTIDE SEQUENCE [LARGE SCALE GENOMIC DNA]</scope>
    <source>
        <strain evidence="2 3">13</strain>
    </source>
</reference>
<dbReference type="Proteomes" id="UP000220133">
    <property type="component" value="Chromosome"/>
</dbReference>
<name>A0A291QTS7_9BACT</name>
<accession>A0A291QTS7</accession>
<keyword evidence="1" id="KW-0732">Signal</keyword>
<dbReference type="EMBL" id="CP023777">
    <property type="protein sequence ID" value="ATL47337.1"/>
    <property type="molecule type" value="Genomic_DNA"/>
</dbReference>
<evidence type="ECO:0008006" key="4">
    <source>
        <dbReference type="Google" id="ProtNLM"/>
    </source>
</evidence>
<dbReference type="OrthoDB" id="1098580at2"/>
<feature type="chain" id="PRO_5012674307" description="Outer membrane protein beta-barrel domain-containing protein" evidence="1">
    <location>
        <begin position="21"/>
        <end position="194"/>
    </location>
</feature>
<evidence type="ECO:0000313" key="2">
    <source>
        <dbReference type="EMBL" id="ATL47337.1"/>
    </source>
</evidence>
<protein>
    <recommendedName>
        <fullName evidence="4">Outer membrane protein beta-barrel domain-containing protein</fullName>
    </recommendedName>
</protein>
<dbReference type="AlphaFoldDB" id="A0A291QTS7"/>
<proteinExistence type="predicted"/>
<evidence type="ECO:0000313" key="3">
    <source>
        <dbReference type="Proteomes" id="UP000220133"/>
    </source>
</evidence>
<dbReference type="RefSeq" id="WP_098193719.1">
    <property type="nucleotide sequence ID" value="NZ_CP023777.1"/>
</dbReference>
<gene>
    <name evidence="2" type="ORF">COR50_09225</name>
</gene>
<sequence length="194" mass="21588">MKRLLTLAIILLLATQVSKAQYYKTDTVQRKGFDKSRLIVGGMLGLGFGDYTNINISPMVGYRFSQWISAGINVNFQYASSKTRDWGTNNVLDKYKYTVYGGGVWGRVHPFEFLYIHVQPEYNAISEKQTVYTNPRQVFTANYGAPSLLVGGGYMQAIGGNSYFTIGLLYDVLQDANSPYGSQPIYQGGINIGL</sequence>